<feature type="domain" description="Cytochrome c" evidence="5">
    <location>
        <begin position="41"/>
        <end position="153"/>
    </location>
</feature>
<dbReference type="SUPFAM" id="SSF46626">
    <property type="entry name" value="Cytochrome c"/>
    <property type="match status" value="1"/>
</dbReference>
<evidence type="ECO:0000256" key="2">
    <source>
        <dbReference type="ARBA" id="ARBA00022723"/>
    </source>
</evidence>
<dbReference type="Pfam" id="PF00034">
    <property type="entry name" value="Cytochrom_C"/>
    <property type="match status" value="1"/>
</dbReference>
<organism evidence="6 7">
    <name type="scientific">Roseicyclus persicicus</name>
    <dbReference type="NCBI Taxonomy" id="2650661"/>
    <lineage>
        <taxon>Bacteria</taxon>
        <taxon>Pseudomonadati</taxon>
        <taxon>Pseudomonadota</taxon>
        <taxon>Alphaproteobacteria</taxon>
        <taxon>Rhodobacterales</taxon>
        <taxon>Roseobacteraceae</taxon>
        <taxon>Roseicyclus</taxon>
    </lineage>
</organism>
<evidence type="ECO:0000313" key="7">
    <source>
        <dbReference type="Proteomes" id="UP000526408"/>
    </source>
</evidence>
<dbReference type="InterPro" id="IPR036909">
    <property type="entry name" value="Cyt_c-like_dom_sf"/>
</dbReference>
<protein>
    <submittedName>
        <fullName evidence="6">Sulfur oxidation c-type cytochrome SoxX</fullName>
    </submittedName>
</protein>
<dbReference type="Gene3D" id="1.10.760.10">
    <property type="entry name" value="Cytochrome c-like domain"/>
    <property type="match status" value="1"/>
</dbReference>
<dbReference type="InterPro" id="IPR009056">
    <property type="entry name" value="Cyt_c-like_dom"/>
</dbReference>
<dbReference type="Proteomes" id="UP000526408">
    <property type="component" value="Unassembled WGS sequence"/>
</dbReference>
<dbReference type="NCBIfam" id="TIGR04485">
    <property type="entry name" value="thiosulf_SoxX"/>
    <property type="match status" value="1"/>
</dbReference>
<keyword evidence="2 4" id="KW-0479">Metal-binding</keyword>
<keyword evidence="7" id="KW-1185">Reference proteome</keyword>
<evidence type="ECO:0000256" key="4">
    <source>
        <dbReference type="PROSITE-ProRule" id="PRU00433"/>
    </source>
</evidence>
<dbReference type="GO" id="GO:0020037">
    <property type="term" value="F:heme binding"/>
    <property type="evidence" value="ECO:0007669"/>
    <property type="project" value="InterPro"/>
</dbReference>
<name>A0A7X6H2Q1_9RHOB</name>
<evidence type="ECO:0000256" key="3">
    <source>
        <dbReference type="ARBA" id="ARBA00023004"/>
    </source>
</evidence>
<dbReference type="PROSITE" id="PS51007">
    <property type="entry name" value="CYTC"/>
    <property type="match status" value="1"/>
</dbReference>
<evidence type="ECO:0000259" key="5">
    <source>
        <dbReference type="PROSITE" id="PS51007"/>
    </source>
</evidence>
<dbReference type="AlphaFoldDB" id="A0A7X6H2Q1"/>
<gene>
    <name evidence="6" type="primary">soxX</name>
    <name evidence="6" type="ORF">HCU73_14210</name>
</gene>
<evidence type="ECO:0000256" key="1">
    <source>
        <dbReference type="ARBA" id="ARBA00022617"/>
    </source>
</evidence>
<keyword evidence="1 4" id="KW-0349">Heme</keyword>
<accession>A0A7X6H2Q1</accession>
<dbReference type="EMBL" id="JAAZQQ010000005">
    <property type="protein sequence ID" value="NKX45746.1"/>
    <property type="molecule type" value="Genomic_DNA"/>
</dbReference>
<sequence length="155" mass="16343">MLLAATIGLAATSLQADVIAPGDVVMTEYGEVTESLTGVPGDPARGQAIMVDRGQGNCLACHQVTALDHEPWHGEVGPSLDGVATRWDEAALRGLLVNADTVFPDSIMPAFYKVSGFVRPGDGFTTRPAPADLQPMLAAQDIEDVVAFLMTLTDY</sequence>
<reference evidence="6 7" key="1">
    <citation type="submission" date="2020-04" db="EMBL/GenBank/DDBJ databases">
        <authorList>
            <person name="Yoon J."/>
        </authorList>
    </citation>
    <scope>NUCLEOTIDE SEQUENCE [LARGE SCALE GENOMIC DNA]</scope>
    <source>
        <strain evidence="6 7">KMU-115</strain>
    </source>
</reference>
<dbReference type="InterPro" id="IPR030999">
    <property type="entry name" value="Thiosulf_SoxX"/>
</dbReference>
<comment type="caution">
    <text evidence="6">The sequence shown here is derived from an EMBL/GenBank/DDBJ whole genome shotgun (WGS) entry which is preliminary data.</text>
</comment>
<proteinExistence type="predicted"/>
<evidence type="ECO:0000313" key="6">
    <source>
        <dbReference type="EMBL" id="NKX45746.1"/>
    </source>
</evidence>
<keyword evidence="3 4" id="KW-0408">Iron</keyword>
<dbReference type="GO" id="GO:0009055">
    <property type="term" value="F:electron transfer activity"/>
    <property type="evidence" value="ECO:0007669"/>
    <property type="project" value="InterPro"/>
</dbReference>
<dbReference type="GO" id="GO:0046872">
    <property type="term" value="F:metal ion binding"/>
    <property type="evidence" value="ECO:0007669"/>
    <property type="project" value="UniProtKB-KW"/>
</dbReference>